<accession>A0A0C9YXB6</accession>
<evidence type="ECO:0000313" key="1">
    <source>
        <dbReference type="EMBL" id="KIK29780.1"/>
    </source>
</evidence>
<protein>
    <submittedName>
        <fullName evidence="1">Uncharacterized protein</fullName>
    </submittedName>
</protein>
<proteinExistence type="predicted"/>
<dbReference type="EMBL" id="KN833688">
    <property type="protein sequence ID" value="KIK29780.1"/>
    <property type="molecule type" value="Genomic_DNA"/>
</dbReference>
<dbReference type="HOGENOM" id="CLU_085786_3_1_1"/>
<reference evidence="2" key="2">
    <citation type="submission" date="2015-01" db="EMBL/GenBank/DDBJ databases">
        <title>Evolutionary Origins and Diversification of the Mycorrhizal Mutualists.</title>
        <authorList>
            <consortium name="DOE Joint Genome Institute"/>
            <consortium name="Mycorrhizal Genomics Consortium"/>
            <person name="Kohler A."/>
            <person name="Kuo A."/>
            <person name="Nagy L.G."/>
            <person name="Floudas D."/>
            <person name="Copeland A."/>
            <person name="Barry K.W."/>
            <person name="Cichocki N."/>
            <person name="Veneault-Fourrey C."/>
            <person name="LaButti K."/>
            <person name="Lindquist E.A."/>
            <person name="Lipzen A."/>
            <person name="Lundell T."/>
            <person name="Morin E."/>
            <person name="Murat C."/>
            <person name="Riley R."/>
            <person name="Ohm R."/>
            <person name="Sun H."/>
            <person name="Tunlid A."/>
            <person name="Henrissat B."/>
            <person name="Grigoriev I.V."/>
            <person name="Hibbett D.S."/>
            <person name="Martin F."/>
        </authorList>
    </citation>
    <scope>NUCLEOTIDE SEQUENCE [LARGE SCALE GENOMIC DNA]</scope>
    <source>
        <strain evidence="2">441</strain>
    </source>
</reference>
<dbReference type="OrthoDB" id="2606506at2759"/>
<evidence type="ECO:0000313" key="2">
    <source>
        <dbReference type="Proteomes" id="UP000054018"/>
    </source>
</evidence>
<dbReference type="Proteomes" id="UP000054018">
    <property type="component" value="Unassembled WGS sequence"/>
</dbReference>
<gene>
    <name evidence="1" type="ORF">PISMIDRAFT_441239</name>
</gene>
<sequence>MPWPARITRAFAAEGGPTGVIDNRYYSPYNKLLYTLFPPGSDFCISPNYLPACIDGSTNFVVSFEVVLHNQPVLILEVMPPHHLSFALTREAADKHIRRRFMDLSERALLPVLHGISAMGTKLCFYEFRGGLAGITPRRITGNAEITGGVVPRDWWDCDVLEAEGEQRLRSLVAQITEECKCLQA</sequence>
<keyword evidence="2" id="KW-1185">Reference proteome</keyword>
<dbReference type="AlphaFoldDB" id="A0A0C9YXB6"/>
<name>A0A0C9YXB6_9AGAM</name>
<dbReference type="STRING" id="765257.A0A0C9YXB6"/>
<reference evidence="1 2" key="1">
    <citation type="submission" date="2014-04" db="EMBL/GenBank/DDBJ databases">
        <authorList>
            <consortium name="DOE Joint Genome Institute"/>
            <person name="Kuo A."/>
            <person name="Kohler A."/>
            <person name="Costa M.D."/>
            <person name="Nagy L.G."/>
            <person name="Floudas D."/>
            <person name="Copeland A."/>
            <person name="Barry K.W."/>
            <person name="Cichocki N."/>
            <person name="Veneault-Fourrey C."/>
            <person name="LaButti K."/>
            <person name="Lindquist E.A."/>
            <person name="Lipzen A."/>
            <person name="Lundell T."/>
            <person name="Morin E."/>
            <person name="Murat C."/>
            <person name="Sun H."/>
            <person name="Tunlid A."/>
            <person name="Henrissat B."/>
            <person name="Grigoriev I.V."/>
            <person name="Hibbett D.S."/>
            <person name="Martin F."/>
            <person name="Nordberg H.P."/>
            <person name="Cantor M.N."/>
            <person name="Hua S.X."/>
        </authorList>
    </citation>
    <scope>NUCLEOTIDE SEQUENCE [LARGE SCALE GENOMIC DNA]</scope>
    <source>
        <strain evidence="1 2">441</strain>
    </source>
</reference>
<organism evidence="1 2">
    <name type="scientific">Pisolithus microcarpus 441</name>
    <dbReference type="NCBI Taxonomy" id="765257"/>
    <lineage>
        <taxon>Eukaryota</taxon>
        <taxon>Fungi</taxon>
        <taxon>Dikarya</taxon>
        <taxon>Basidiomycota</taxon>
        <taxon>Agaricomycotina</taxon>
        <taxon>Agaricomycetes</taxon>
        <taxon>Agaricomycetidae</taxon>
        <taxon>Boletales</taxon>
        <taxon>Sclerodermatineae</taxon>
        <taxon>Pisolithaceae</taxon>
        <taxon>Pisolithus</taxon>
    </lineage>
</organism>